<dbReference type="Proteomes" id="UP001233172">
    <property type="component" value="Unassembled WGS sequence"/>
</dbReference>
<keyword evidence="1" id="KW-1133">Transmembrane helix</keyword>
<sequence>MEYYITLIIALVFAIPGTALADGGEWSVSTWIPIAAGIIVSVVALAICATEKGKKKKEYDGAHDEKDNIEKRQDNTKPCCVYTGRTIGLVATIKRVIFH</sequence>
<organism evidence="3 4">
    <name type="scientific">Biomphalaria pfeifferi</name>
    <name type="common">Bloodfluke planorb</name>
    <name type="synonym">Freshwater snail</name>
    <dbReference type="NCBI Taxonomy" id="112525"/>
    <lineage>
        <taxon>Eukaryota</taxon>
        <taxon>Metazoa</taxon>
        <taxon>Spiralia</taxon>
        <taxon>Lophotrochozoa</taxon>
        <taxon>Mollusca</taxon>
        <taxon>Gastropoda</taxon>
        <taxon>Heterobranchia</taxon>
        <taxon>Euthyneura</taxon>
        <taxon>Panpulmonata</taxon>
        <taxon>Hygrophila</taxon>
        <taxon>Lymnaeoidea</taxon>
        <taxon>Planorbidae</taxon>
        <taxon>Biomphalaria</taxon>
    </lineage>
</organism>
<evidence type="ECO:0000256" key="1">
    <source>
        <dbReference type="SAM" id="Phobius"/>
    </source>
</evidence>
<protein>
    <submittedName>
        <fullName evidence="3">Protein PXR1</fullName>
    </submittedName>
</protein>
<keyword evidence="2" id="KW-0732">Signal</keyword>
<keyword evidence="1" id="KW-0472">Membrane</keyword>
<reference evidence="3" key="2">
    <citation type="submission" date="2023-04" db="EMBL/GenBank/DDBJ databases">
        <authorList>
            <person name="Bu L."/>
            <person name="Lu L."/>
            <person name="Laidemitt M.R."/>
            <person name="Zhang S.M."/>
            <person name="Mutuku M."/>
            <person name="Mkoji G."/>
            <person name="Steinauer M."/>
            <person name="Loker E.S."/>
        </authorList>
    </citation>
    <scope>NUCLEOTIDE SEQUENCE</scope>
    <source>
        <strain evidence="3">KasaAsao</strain>
        <tissue evidence="3">Whole Snail</tissue>
    </source>
</reference>
<proteinExistence type="predicted"/>
<comment type="caution">
    <text evidence="3">The sequence shown here is derived from an EMBL/GenBank/DDBJ whole genome shotgun (WGS) entry which is preliminary data.</text>
</comment>
<feature type="signal peptide" evidence="2">
    <location>
        <begin position="1"/>
        <end position="21"/>
    </location>
</feature>
<keyword evidence="1" id="KW-0812">Transmembrane</keyword>
<evidence type="ECO:0000313" key="3">
    <source>
        <dbReference type="EMBL" id="KAK0046280.1"/>
    </source>
</evidence>
<gene>
    <name evidence="3" type="ORF">Bpfe_024334</name>
</gene>
<dbReference type="EMBL" id="JASAOG010000168">
    <property type="protein sequence ID" value="KAK0046280.1"/>
    <property type="molecule type" value="Genomic_DNA"/>
</dbReference>
<feature type="transmembrane region" description="Helical" evidence="1">
    <location>
        <begin position="31"/>
        <end position="49"/>
    </location>
</feature>
<name>A0AAD8F005_BIOPF</name>
<feature type="chain" id="PRO_5042055694" evidence="2">
    <location>
        <begin position="22"/>
        <end position="99"/>
    </location>
</feature>
<accession>A0AAD8F005</accession>
<reference evidence="3" key="1">
    <citation type="journal article" date="2023" name="PLoS Negl. Trop. Dis.">
        <title>A genome sequence for Biomphalaria pfeifferi, the major vector snail for the human-infecting parasite Schistosoma mansoni.</title>
        <authorList>
            <person name="Bu L."/>
            <person name="Lu L."/>
            <person name="Laidemitt M.R."/>
            <person name="Zhang S.M."/>
            <person name="Mutuku M."/>
            <person name="Mkoji G."/>
            <person name="Steinauer M."/>
            <person name="Loker E.S."/>
        </authorList>
    </citation>
    <scope>NUCLEOTIDE SEQUENCE</scope>
    <source>
        <strain evidence="3">KasaAsao</strain>
    </source>
</reference>
<evidence type="ECO:0000256" key="2">
    <source>
        <dbReference type="SAM" id="SignalP"/>
    </source>
</evidence>
<feature type="non-terminal residue" evidence="3">
    <location>
        <position position="1"/>
    </location>
</feature>
<keyword evidence="4" id="KW-1185">Reference proteome</keyword>
<evidence type="ECO:0000313" key="4">
    <source>
        <dbReference type="Proteomes" id="UP001233172"/>
    </source>
</evidence>
<dbReference type="AlphaFoldDB" id="A0AAD8F005"/>